<sequence length="308" mass="34323">MDKQFFIPDKVTLTPLSLPVFDRANISLAVLRLDKTDQLISGNKWFKLHYHLVQANLQQSNGLLSVGGAHSNHLHALAAAGEKLELPTVALIRGQPIETPTVVDLQKLGMHLHWLSYGEFRRRYQAEFWQEWAERYPDFYLVPEGGGGILGAKGCRVIPELIKQQLFTIGWDDFDYIYTGVGTGSTLAGIVWGLGGNHQVVGCLAVPERYGVDVQIKELLDEIPVSFTNYQLKPAAREGFGQADPDLLHFINDVEALAGLPLDPVYTGKTLYFLQQQVINGEIAEGSRIVLLHTGGLQGRRVLLNRWE</sequence>
<keyword evidence="3 5" id="KW-0663">Pyridoxal phosphate</keyword>
<keyword evidence="8" id="KW-1185">Reference proteome</keyword>
<dbReference type="Pfam" id="PF00291">
    <property type="entry name" value="PALP"/>
    <property type="match status" value="1"/>
</dbReference>
<comment type="similarity">
    <text evidence="2">Belongs to the ACC deaminase/D-cysteine desulfhydrase family.</text>
</comment>
<evidence type="ECO:0000256" key="4">
    <source>
        <dbReference type="PIRSR" id="PIRSR006278-1"/>
    </source>
</evidence>
<evidence type="ECO:0000313" key="8">
    <source>
        <dbReference type="Proteomes" id="UP000273143"/>
    </source>
</evidence>
<dbReference type="AlphaFoldDB" id="A0A3Q9JLY3"/>
<reference evidence="8" key="1">
    <citation type="submission" date="2018-06" db="EMBL/GenBank/DDBJ databases">
        <title>Complete genome of Pseudomonas insecticola strain QZS01.</title>
        <authorList>
            <person name="Wang J."/>
            <person name="Su Q."/>
        </authorList>
    </citation>
    <scope>NUCLEOTIDE SEQUENCE [LARGE SCALE GENOMIC DNA]</scope>
    <source>
        <strain evidence="8">QZS01</strain>
    </source>
</reference>
<dbReference type="KEGG" id="emo:DM558_09470"/>
<evidence type="ECO:0000256" key="1">
    <source>
        <dbReference type="ARBA" id="ARBA00001933"/>
    </source>
</evidence>
<evidence type="ECO:0000256" key="3">
    <source>
        <dbReference type="ARBA" id="ARBA00022898"/>
    </source>
</evidence>
<dbReference type="PANTHER" id="PTHR43780:SF2">
    <property type="entry name" value="1-AMINOCYCLOPROPANE-1-CARBOXYLATE DEAMINASE-RELATED"/>
    <property type="match status" value="1"/>
</dbReference>
<protein>
    <submittedName>
        <fullName evidence="7">Pyridoxal-phosphate dependent enzyme</fullName>
    </submittedName>
</protein>
<dbReference type="GO" id="GO:0019148">
    <property type="term" value="F:D-cysteine desulfhydrase activity"/>
    <property type="evidence" value="ECO:0007669"/>
    <property type="project" value="TreeGrafter"/>
</dbReference>
<dbReference type="InterPro" id="IPR027278">
    <property type="entry name" value="ACCD_DCysDesulf"/>
</dbReference>
<proteinExistence type="inferred from homology"/>
<dbReference type="EMBL" id="CP029822">
    <property type="protein sequence ID" value="AZS50994.1"/>
    <property type="molecule type" value="Genomic_DNA"/>
</dbReference>
<feature type="modified residue" description="N6-(pyridoxal phosphate)lysine" evidence="5">
    <location>
        <position position="44"/>
    </location>
</feature>
<feature type="active site" description="Nucleophile" evidence="4">
    <location>
        <position position="71"/>
    </location>
</feature>
<evidence type="ECO:0000256" key="5">
    <source>
        <dbReference type="PIRSR" id="PIRSR006278-2"/>
    </source>
</evidence>
<evidence type="ECO:0000256" key="2">
    <source>
        <dbReference type="ARBA" id="ARBA00008639"/>
    </source>
</evidence>
<dbReference type="Proteomes" id="UP000273143">
    <property type="component" value="Chromosome"/>
</dbReference>
<name>A0A3Q9JLY3_9GAMM</name>
<dbReference type="SUPFAM" id="SSF53686">
    <property type="entry name" value="Tryptophan synthase beta subunit-like PLP-dependent enzymes"/>
    <property type="match status" value="1"/>
</dbReference>
<gene>
    <name evidence="7" type="ORF">DM558_09470</name>
</gene>
<dbReference type="PIRSF" id="PIRSF006278">
    <property type="entry name" value="ACCD_DCysDesulf"/>
    <property type="match status" value="1"/>
</dbReference>
<feature type="domain" description="Tryptophan synthase beta chain-like PALP" evidence="6">
    <location>
        <begin position="33"/>
        <end position="295"/>
    </location>
</feature>
<dbReference type="InterPro" id="IPR036052">
    <property type="entry name" value="TrpB-like_PALP_sf"/>
</dbReference>
<accession>A0A3Q9JLY3</accession>
<dbReference type="InterPro" id="IPR001926">
    <property type="entry name" value="TrpB-like_PALP"/>
</dbReference>
<dbReference type="PANTHER" id="PTHR43780">
    <property type="entry name" value="1-AMINOCYCLOPROPANE-1-CARBOXYLATE DEAMINASE-RELATED"/>
    <property type="match status" value="1"/>
</dbReference>
<dbReference type="Gene3D" id="3.40.50.1100">
    <property type="match status" value="2"/>
</dbReference>
<comment type="cofactor">
    <cofactor evidence="1">
        <name>pyridoxal 5'-phosphate</name>
        <dbReference type="ChEBI" id="CHEBI:597326"/>
    </cofactor>
</comment>
<organism evidence="7 8">
    <name type="scientific">Entomomonas moraniae</name>
    <dbReference type="NCBI Taxonomy" id="2213226"/>
    <lineage>
        <taxon>Bacteria</taxon>
        <taxon>Pseudomonadati</taxon>
        <taxon>Pseudomonadota</taxon>
        <taxon>Gammaproteobacteria</taxon>
        <taxon>Pseudomonadales</taxon>
        <taxon>Pseudomonadaceae</taxon>
        <taxon>Entomomonas</taxon>
    </lineage>
</organism>
<evidence type="ECO:0000313" key="7">
    <source>
        <dbReference type="EMBL" id="AZS50994.1"/>
    </source>
</evidence>
<evidence type="ECO:0000259" key="6">
    <source>
        <dbReference type="Pfam" id="PF00291"/>
    </source>
</evidence>
<dbReference type="RefSeq" id="WP_127163726.1">
    <property type="nucleotide sequence ID" value="NZ_CP029822.1"/>
</dbReference>